<gene>
    <name evidence="2" type="ORF">WJX81_006321</name>
</gene>
<accession>A0AAW1S345</accession>
<sequence>MSLHGAIYKGVRLSRLASLFGGQVGWSAAAQQRLWKTMPEEAGDVDMTGQESAAPPQPPATQAVPAAAAAAAALPEVPAGSQAPSAAGAPALSTPESISAGGESVGEKRKANYFEFAKRKWECEDTFRLPDGSYWPQVQEGIIGSDHGTVICRLCQRHGKNNNFAGEGYRHGLHYEEYAFIEIIIPWPVVARLNI</sequence>
<feature type="compositionally biased region" description="Low complexity" evidence="1">
    <location>
        <begin position="79"/>
        <end position="91"/>
    </location>
</feature>
<dbReference type="EMBL" id="JALJOU010000012">
    <property type="protein sequence ID" value="KAK9840810.1"/>
    <property type="molecule type" value="Genomic_DNA"/>
</dbReference>
<dbReference type="AlphaFoldDB" id="A0AAW1S345"/>
<comment type="caution">
    <text evidence="2">The sequence shown here is derived from an EMBL/GenBank/DDBJ whole genome shotgun (WGS) entry which is preliminary data.</text>
</comment>
<name>A0AAW1S345_9CHLO</name>
<feature type="region of interest" description="Disordered" evidence="1">
    <location>
        <begin position="45"/>
        <end position="67"/>
    </location>
</feature>
<keyword evidence="3" id="KW-1185">Reference proteome</keyword>
<feature type="region of interest" description="Disordered" evidence="1">
    <location>
        <begin position="79"/>
        <end position="104"/>
    </location>
</feature>
<dbReference type="Proteomes" id="UP001445335">
    <property type="component" value="Unassembled WGS sequence"/>
</dbReference>
<reference evidence="2 3" key="1">
    <citation type="journal article" date="2024" name="Nat. Commun.">
        <title>Phylogenomics reveals the evolutionary origins of lichenization in chlorophyte algae.</title>
        <authorList>
            <person name="Puginier C."/>
            <person name="Libourel C."/>
            <person name="Otte J."/>
            <person name="Skaloud P."/>
            <person name="Haon M."/>
            <person name="Grisel S."/>
            <person name="Petersen M."/>
            <person name="Berrin J.G."/>
            <person name="Delaux P.M."/>
            <person name="Dal Grande F."/>
            <person name="Keller J."/>
        </authorList>
    </citation>
    <scope>NUCLEOTIDE SEQUENCE [LARGE SCALE GENOMIC DNA]</scope>
    <source>
        <strain evidence="2 3">SAG 245.80</strain>
    </source>
</reference>
<evidence type="ECO:0000256" key="1">
    <source>
        <dbReference type="SAM" id="MobiDB-lite"/>
    </source>
</evidence>
<evidence type="ECO:0000313" key="3">
    <source>
        <dbReference type="Proteomes" id="UP001445335"/>
    </source>
</evidence>
<proteinExistence type="predicted"/>
<evidence type="ECO:0000313" key="2">
    <source>
        <dbReference type="EMBL" id="KAK9840810.1"/>
    </source>
</evidence>
<organism evidence="2 3">
    <name type="scientific">Elliptochloris bilobata</name>
    <dbReference type="NCBI Taxonomy" id="381761"/>
    <lineage>
        <taxon>Eukaryota</taxon>
        <taxon>Viridiplantae</taxon>
        <taxon>Chlorophyta</taxon>
        <taxon>core chlorophytes</taxon>
        <taxon>Trebouxiophyceae</taxon>
        <taxon>Trebouxiophyceae incertae sedis</taxon>
        <taxon>Elliptochloris clade</taxon>
        <taxon>Elliptochloris</taxon>
    </lineage>
</organism>
<protein>
    <submittedName>
        <fullName evidence="2">Uncharacterized protein</fullName>
    </submittedName>
</protein>